<keyword evidence="2" id="KW-0479">Metal-binding</keyword>
<dbReference type="GO" id="GO:0003887">
    <property type="term" value="F:DNA-directed DNA polymerase activity"/>
    <property type="evidence" value="ECO:0007669"/>
    <property type="project" value="UniProtKB-EC"/>
</dbReference>
<keyword evidence="9" id="KW-0548">Nucleotidyltransferase</keyword>
<comment type="caution">
    <text evidence="9">The sequence shown here is derived from an EMBL/GenBank/DDBJ whole genome shotgun (WGS) entry which is preliminary data.</text>
</comment>
<dbReference type="Pfam" id="PF03167">
    <property type="entry name" value="UDG"/>
    <property type="match status" value="1"/>
</dbReference>
<dbReference type="Gene3D" id="3.40.470.10">
    <property type="entry name" value="Uracil-DNA glycosylase-like domain"/>
    <property type="match status" value="1"/>
</dbReference>
<name>A0ABU1WZ01_SPHXE</name>
<dbReference type="PANTHER" id="PTHR33693">
    <property type="entry name" value="TYPE-5 URACIL-DNA GLYCOSYLASE"/>
    <property type="match status" value="1"/>
</dbReference>
<dbReference type="SMART" id="SM00987">
    <property type="entry name" value="UreE_C"/>
    <property type="match status" value="1"/>
</dbReference>
<keyword evidence="6" id="KW-0411">Iron-sulfur</keyword>
<evidence type="ECO:0000313" key="10">
    <source>
        <dbReference type="Proteomes" id="UP001267638"/>
    </source>
</evidence>
<keyword evidence="5" id="KW-0408">Iron</keyword>
<dbReference type="SUPFAM" id="SSF52141">
    <property type="entry name" value="Uracil-DNA glycosylase-like"/>
    <property type="match status" value="1"/>
</dbReference>
<accession>A0ABU1WZ01</accession>
<evidence type="ECO:0000256" key="4">
    <source>
        <dbReference type="ARBA" id="ARBA00022801"/>
    </source>
</evidence>
<keyword evidence="7" id="KW-0234">DNA repair</keyword>
<dbReference type="EMBL" id="JAVDWV010000005">
    <property type="protein sequence ID" value="MDR7154551.1"/>
    <property type="molecule type" value="Genomic_DNA"/>
</dbReference>
<feature type="domain" description="Uracil-DNA glycosylase-like" evidence="8">
    <location>
        <begin position="88"/>
        <end position="235"/>
    </location>
</feature>
<sequence>MRGSMQDNAVLSADAYLAWWQLTGVECAVAETPVNWLRPALTATASAAQSSVAIAPPVAKPQDLQAFQTWLASDAGQPEQRWAGCAIMPAGPVDAPLMIVTDMPDPADIEQGTLLADRAGALFDSMLRAIGLDRAHCYIASLFFARPPGGMVEASDIASAAARMATHVHLARPRRLLLLGDRTIRALMPTDGGEASVALPGFNHDGGIVPVIATFHPRLLLTQPAAKAQCWRALQSLIEENRP</sequence>
<dbReference type="RefSeq" id="WP_310222932.1">
    <property type="nucleotide sequence ID" value="NZ_JAVDWV010000005.1"/>
</dbReference>
<keyword evidence="4" id="KW-0378">Hydrolase</keyword>
<dbReference type="InterPro" id="IPR005122">
    <property type="entry name" value="Uracil-DNA_glycosylase-like"/>
</dbReference>
<protein>
    <submittedName>
        <fullName evidence="9">DNA polymerase</fullName>
        <ecNumber evidence="9">2.7.7.7</ecNumber>
    </submittedName>
</protein>
<dbReference type="InterPro" id="IPR036895">
    <property type="entry name" value="Uracil-DNA_glycosylase-like_sf"/>
</dbReference>
<dbReference type="SMART" id="SM00986">
    <property type="entry name" value="UDG"/>
    <property type="match status" value="1"/>
</dbReference>
<evidence type="ECO:0000256" key="5">
    <source>
        <dbReference type="ARBA" id="ARBA00023004"/>
    </source>
</evidence>
<reference evidence="9 10" key="1">
    <citation type="submission" date="2023-07" db="EMBL/GenBank/DDBJ databases">
        <title>Sorghum-associated microbial communities from plants grown in Nebraska, USA.</title>
        <authorList>
            <person name="Schachtman D."/>
        </authorList>
    </citation>
    <scope>NUCLEOTIDE SEQUENCE [LARGE SCALE GENOMIC DNA]</scope>
    <source>
        <strain evidence="9 10">4256</strain>
    </source>
</reference>
<keyword evidence="10" id="KW-1185">Reference proteome</keyword>
<keyword evidence="9" id="KW-0808">Transferase</keyword>
<organism evidence="9 10">
    <name type="scientific">Sphingobium xenophagum</name>
    <dbReference type="NCBI Taxonomy" id="121428"/>
    <lineage>
        <taxon>Bacteria</taxon>
        <taxon>Pseudomonadati</taxon>
        <taxon>Pseudomonadota</taxon>
        <taxon>Alphaproteobacteria</taxon>
        <taxon>Sphingomonadales</taxon>
        <taxon>Sphingomonadaceae</taxon>
        <taxon>Sphingobium</taxon>
    </lineage>
</organism>
<evidence type="ECO:0000256" key="1">
    <source>
        <dbReference type="ARBA" id="ARBA00022485"/>
    </source>
</evidence>
<dbReference type="PANTHER" id="PTHR33693:SF1">
    <property type="entry name" value="TYPE-4 URACIL-DNA GLYCOSYLASE"/>
    <property type="match status" value="1"/>
</dbReference>
<dbReference type="InterPro" id="IPR051536">
    <property type="entry name" value="UDG_Type-4/5"/>
</dbReference>
<gene>
    <name evidence="9" type="ORF">J2W40_001363</name>
</gene>
<evidence type="ECO:0000256" key="3">
    <source>
        <dbReference type="ARBA" id="ARBA00022763"/>
    </source>
</evidence>
<evidence type="ECO:0000256" key="2">
    <source>
        <dbReference type="ARBA" id="ARBA00022723"/>
    </source>
</evidence>
<evidence type="ECO:0000259" key="8">
    <source>
        <dbReference type="SMART" id="SM00986"/>
    </source>
</evidence>
<proteinExistence type="predicted"/>
<keyword evidence="3" id="KW-0227">DNA damage</keyword>
<keyword evidence="1" id="KW-0004">4Fe-4S</keyword>
<evidence type="ECO:0000256" key="7">
    <source>
        <dbReference type="ARBA" id="ARBA00023204"/>
    </source>
</evidence>
<dbReference type="EC" id="2.7.7.7" evidence="9"/>
<evidence type="ECO:0000256" key="6">
    <source>
        <dbReference type="ARBA" id="ARBA00023014"/>
    </source>
</evidence>
<evidence type="ECO:0000313" key="9">
    <source>
        <dbReference type="EMBL" id="MDR7154551.1"/>
    </source>
</evidence>
<dbReference type="Proteomes" id="UP001267638">
    <property type="component" value="Unassembled WGS sequence"/>
</dbReference>